<keyword evidence="3" id="KW-1185">Reference proteome</keyword>
<feature type="compositionally biased region" description="Polar residues" evidence="1">
    <location>
        <begin position="63"/>
        <end position="80"/>
    </location>
</feature>
<dbReference type="Proteomes" id="UP000324222">
    <property type="component" value="Unassembled WGS sequence"/>
</dbReference>
<dbReference type="EMBL" id="VSRR010036999">
    <property type="protein sequence ID" value="MPC73549.1"/>
    <property type="molecule type" value="Genomic_DNA"/>
</dbReference>
<name>A0A5B7HUW4_PORTR</name>
<protein>
    <submittedName>
        <fullName evidence="2">Uncharacterized protein</fullName>
    </submittedName>
</protein>
<reference evidence="2 3" key="1">
    <citation type="submission" date="2019-05" db="EMBL/GenBank/DDBJ databases">
        <title>Another draft genome of Portunus trituberculatus and its Hox gene families provides insights of decapod evolution.</title>
        <authorList>
            <person name="Jeong J.-H."/>
            <person name="Song I."/>
            <person name="Kim S."/>
            <person name="Choi T."/>
            <person name="Kim D."/>
            <person name="Ryu S."/>
            <person name="Kim W."/>
        </authorList>
    </citation>
    <scope>NUCLEOTIDE SEQUENCE [LARGE SCALE GENOMIC DNA]</scope>
    <source>
        <tissue evidence="2">Muscle</tissue>
    </source>
</reference>
<evidence type="ECO:0000313" key="3">
    <source>
        <dbReference type="Proteomes" id="UP000324222"/>
    </source>
</evidence>
<dbReference type="AlphaFoldDB" id="A0A5B7HUW4"/>
<comment type="caution">
    <text evidence="2">The sequence shown here is derived from an EMBL/GenBank/DDBJ whole genome shotgun (WGS) entry which is preliminary data.</text>
</comment>
<gene>
    <name evidence="2" type="ORF">E2C01_067882</name>
</gene>
<evidence type="ECO:0000256" key="1">
    <source>
        <dbReference type="SAM" id="MobiDB-lite"/>
    </source>
</evidence>
<feature type="region of interest" description="Disordered" evidence="1">
    <location>
        <begin position="36"/>
        <end position="80"/>
    </location>
</feature>
<accession>A0A5B7HUW4</accession>
<proteinExistence type="predicted"/>
<evidence type="ECO:0000313" key="2">
    <source>
        <dbReference type="EMBL" id="MPC73549.1"/>
    </source>
</evidence>
<sequence>MNRKTRPGTGEASLRFNFWAGIPYGLSSAWRAALLGGPNGGGRGGRRGRERGREEGRAARRGTNPQQVFGTRRLNSPVSV</sequence>
<organism evidence="2 3">
    <name type="scientific">Portunus trituberculatus</name>
    <name type="common">Swimming crab</name>
    <name type="synonym">Neptunus trituberculatus</name>
    <dbReference type="NCBI Taxonomy" id="210409"/>
    <lineage>
        <taxon>Eukaryota</taxon>
        <taxon>Metazoa</taxon>
        <taxon>Ecdysozoa</taxon>
        <taxon>Arthropoda</taxon>
        <taxon>Crustacea</taxon>
        <taxon>Multicrustacea</taxon>
        <taxon>Malacostraca</taxon>
        <taxon>Eumalacostraca</taxon>
        <taxon>Eucarida</taxon>
        <taxon>Decapoda</taxon>
        <taxon>Pleocyemata</taxon>
        <taxon>Brachyura</taxon>
        <taxon>Eubrachyura</taxon>
        <taxon>Portunoidea</taxon>
        <taxon>Portunidae</taxon>
        <taxon>Portuninae</taxon>
        <taxon>Portunus</taxon>
    </lineage>
</organism>